<evidence type="ECO:0000313" key="1">
    <source>
        <dbReference type="EMBL" id="PAV07443.1"/>
    </source>
</evidence>
<dbReference type="EMBL" id="LWMS01000019">
    <property type="protein sequence ID" value="PWL08430.1"/>
    <property type="molecule type" value="Genomic_DNA"/>
</dbReference>
<evidence type="ECO:0000313" key="3">
    <source>
        <dbReference type="Proteomes" id="UP000217528"/>
    </source>
</evidence>
<dbReference type="AlphaFoldDB" id="A0A2A2HDZ1"/>
<dbReference type="Proteomes" id="UP000246004">
    <property type="component" value="Unassembled WGS sequence"/>
</dbReference>
<dbReference type="Proteomes" id="UP000217528">
    <property type="component" value="Unassembled WGS sequence"/>
</dbReference>
<gene>
    <name evidence="1" type="ORF">ASJ82_02395</name>
    <name evidence="2" type="ORF">MSCUN_06800</name>
</gene>
<evidence type="ECO:0000313" key="2">
    <source>
        <dbReference type="EMBL" id="PWL08430.1"/>
    </source>
</evidence>
<reference evidence="1 3" key="2">
    <citation type="journal article" date="2017" name="BMC Genomics">
        <title>Genomic analysis of methanogenic archaea reveals a shift towards energy conservation.</title>
        <authorList>
            <person name="Gilmore S.P."/>
            <person name="Henske J.K."/>
            <person name="Sexton J.A."/>
            <person name="Solomon K.V."/>
            <person name="Seppala S."/>
            <person name="Yoo J.I."/>
            <person name="Huyett L.M."/>
            <person name="Pressman A."/>
            <person name="Cogan J.Z."/>
            <person name="Kivenson V."/>
            <person name="Peng X."/>
            <person name="Tan Y."/>
            <person name="Valentine D.L."/>
            <person name="O'Malley M.A."/>
        </authorList>
    </citation>
    <scope>NUCLEOTIDE SEQUENCE [LARGE SCALE GENOMIC DNA]</scope>
    <source>
        <strain evidence="1 3">1R-7</strain>
    </source>
</reference>
<proteinExistence type="predicted"/>
<dbReference type="RefSeq" id="WP_095608615.1">
    <property type="nucleotide sequence ID" value="NZ_CAUHCB010000020.1"/>
</dbReference>
<sequence length="104" mass="12378">MSVIEKDEENLNTIEELYLFDAILFENTVLIIDDIEYSICYVAFEKIYDIVMQDRKHTHIISYEETKELTPLQQEYFNMLQGETKTDEHGNKVECVSHSIEYVF</sequence>
<organism evidence="1 3">
    <name type="scientific">Methanosphaera cuniculi</name>
    <dbReference type="NCBI Taxonomy" id="1077256"/>
    <lineage>
        <taxon>Archaea</taxon>
        <taxon>Methanobacteriati</taxon>
        <taxon>Methanobacteriota</taxon>
        <taxon>Methanomada group</taxon>
        <taxon>Methanobacteria</taxon>
        <taxon>Methanobacteriales</taxon>
        <taxon>Methanobacteriaceae</taxon>
        <taxon>Methanosphaera</taxon>
    </lineage>
</organism>
<comment type="caution">
    <text evidence="1">The sequence shown here is derived from an EMBL/GenBank/DDBJ whole genome shotgun (WGS) entry which is preliminary data.</text>
</comment>
<accession>A0A2A2HDZ1</accession>
<name>A0A2A2HDZ1_9EURY</name>
<protein>
    <submittedName>
        <fullName evidence="1">Uncharacterized protein</fullName>
    </submittedName>
</protein>
<evidence type="ECO:0000313" key="4">
    <source>
        <dbReference type="Proteomes" id="UP000246004"/>
    </source>
</evidence>
<dbReference type="OrthoDB" id="81113at2157"/>
<reference evidence="2 4" key="1">
    <citation type="submission" date="2016-04" db="EMBL/GenBank/DDBJ databases">
        <title>Genome sequence of Methanosphaera cuniculi DSM 4103.</title>
        <authorList>
            <person name="Poehlein A."/>
            <person name="Seedorf H."/>
            <person name="Daniel R."/>
        </authorList>
    </citation>
    <scope>NUCLEOTIDE SEQUENCE [LARGE SCALE GENOMIC DNA]</scope>
    <source>
        <strain evidence="2 4">DSM 4103</strain>
    </source>
</reference>
<keyword evidence="3" id="KW-1185">Reference proteome</keyword>
<dbReference type="EMBL" id="LMVN01000015">
    <property type="protein sequence ID" value="PAV07443.1"/>
    <property type="molecule type" value="Genomic_DNA"/>
</dbReference>